<dbReference type="Pfam" id="PF24118">
    <property type="entry name" value="DUF7392"/>
    <property type="match status" value="1"/>
</dbReference>
<comment type="caution">
    <text evidence="2">The sequence shown here is derived from an EMBL/GenBank/DDBJ whole genome shotgun (WGS) entry which is preliminary data.</text>
</comment>
<organism evidence="2 3">
    <name type="scientific">Camellia sinensis</name>
    <name type="common">Tea plant</name>
    <name type="synonym">Thea sinensis</name>
    <dbReference type="NCBI Taxonomy" id="4442"/>
    <lineage>
        <taxon>Eukaryota</taxon>
        <taxon>Viridiplantae</taxon>
        <taxon>Streptophyta</taxon>
        <taxon>Embryophyta</taxon>
        <taxon>Tracheophyta</taxon>
        <taxon>Spermatophyta</taxon>
        <taxon>Magnoliopsida</taxon>
        <taxon>eudicotyledons</taxon>
        <taxon>Gunneridae</taxon>
        <taxon>Pentapetalae</taxon>
        <taxon>asterids</taxon>
        <taxon>Ericales</taxon>
        <taxon>Theaceae</taxon>
        <taxon>Camellia</taxon>
    </lineage>
</organism>
<proteinExistence type="predicted"/>
<protein>
    <recommendedName>
        <fullName evidence="1">DUF7392 domain-containing protein</fullName>
    </recommendedName>
</protein>
<dbReference type="PANTHER" id="PTHR38226:SF3">
    <property type="entry name" value="(WILD MALAYSIAN BANANA) HYPOTHETICAL PROTEIN"/>
    <property type="match status" value="1"/>
</dbReference>
<feature type="domain" description="DUF7392" evidence="1">
    <location>
        <begin position="97"/>
        <end position="212"/>
    </location>
</feature>
<dbReference type="InterPro" id="IPR055816">
    <property type="entry name" value="DUF7392"/>
</dbReference>
<gene>
    <name evidence="2" type="ORF">HYC85_018120</name>
</gene>
<name>A0A7J7GTE2_CAMSI</name>
<evidence type="ECO:0000313" key="3">
    <source>
        <dbReference type="Proteomes" id="UP000593564"/>
    </source>
</evidence>
<keyword evidence="3" id="KW-1185">Reference proteome</keyword>
<dbReference type="Proteomes" id="UP000593564">
    <property type="component" value="Unassembled WGS sequence"/>
</dbReference>
<dbReference type="AlphaFoldDB" id="A0A7J7GTE2"/>
<dbReference type="PANTHER" id="PTHR38226">
    <property type="entry name" value="(WILD MALAYSIAN BANANA) HYPOTHETICAL PROTEIN"/>
    <property type="match status" value="1"/>
</dbReference>
<accession>A0A7J7GTE2</accession>
<evidence type="ECO:0000313" key="2">
    <source>
        <dbReference type="EMBL" id="KAF5944043.1"/>
    </source>
</evidence>
<evidence type="ECO:0000259" key="1">
    <source>
        <dbReference type="Pfam" id="PF24118"/>
    </source>
</evidence>
<reference evidence="3" key="1">
    <citation type="journal article" date="2020" name="Nat. Commun.">
        <title>Genome assembly of wild tea tree DASZ reveals pedigree and selection history of tea varieties.</title>
        <authorList>
            <person name="Zhang W."/>
            <person name="Zhang Y."/>
            <person name="Qiu H."/>
            <person name="Guo Y."/>
            <person name="Wan H."/>
            <person name="Zhang X."/>
            <person name="Scossa F."/>
            <person name="Alseekh S."/>
            <person name="Zhang Q."/>
            <person name="Wang P."/>
            <person name="Xu L."/>
            <person name="Schmidt M.H."/>
            <person name="Jia X."/>
            <person name="Li D."/>
            <person name="Zhu A."/>
            <person name="Guo F."/>
            <person name="Chen W."/>
            <person name="Ni D."/>
            <person name="Usadel B."/>
            <person name="Fernie A.R."/>
            <person name="Wen W."/>
        </authorList>
    </citation>
    <scope>NUCLEOTIDE SEQUENCE [LARGE SCALE GENOMIC DNA]</scope>
    <source>
        <strain evidence="3">cv. G240</strain>
    </source>
</reference>
<sequence length="237" mass="26734">MACFVPFNNKNLEISFYAFRPMVVLVDELLDALKHFSLSTSSLGCLHSAVFRSIHGNMIIWYGAWMKRSNENKKLLNATLLSMLANVSSMAILVDHSFSDACVGESRDGSSAVRFSTGDTISMNAIILPKDDDINDLPYACLAIFRSRFAKMDGAVSGVCFKCQNQKQTRAVSLFLWKSLQLCYSWILTSDYRKTILPYFDNLPLQFKYDIFRVVYVSSDDVLNFQSNLSSSSNVEK</sequence>
<reference evidence="2 3" key="2">
    <citation type="submission" date="2020-07" db="EMBL/GenBank/DDBJ databases">
        <title>Genome assembly of wild tea tree DASZ reveals pedigree and selection history of tea varieties.</title>
        <authorList>
            <person name="Zhang W."/>
        </authorList>
    </citation>
    <scope>NUCLEOTIDE SEQUENCE [LARGE SCALE GENOMIC DNA]</scope>
    <source>
        <strain evidence="3">cv. G240</strain>
        <tissue evidence="2">Leaf</tissue>
    </source>
</reference>
<dbReference type="EMBL" id="JACBKZ010000008">
    <property type="protein sequence ID" value="KAF5944043.1"/>
    <property type="molecule type" value="Genomic_DNA"/>
</dbReference>